<evidence type="ECO:0000259" key="4">
    <source>
        <dbReference type="Pfam" id="PF01488"/>
    </source>
</evidence>
<accession>A0AAJ0C0D2</accession>
<dbReference type="SUPFAM" id="SSF52540">
    <property type="entry name" value="P-loop containing nucleoside triphosphate hydrolases"/>
    <property type="match status" value="1"/>
</dbReference>
<dbReference type="InterPro" id="IPR013785">
    <property type="entry name" value="Aldolase_TIM"/>
</dbReference>
<evidence type="ECO:0000259" key="5">
    <source>
        <dbReference type="Pfam" id="PF08501"/>
    </source>
</evidence>
<proteinExistence type="inferred from homology"/>
<feature type="region of interest" description="Disordered" evidence="3">
    <location>
        <begin position="159"/>
        <end position="178"/>
    </location>
</feature>
<feature type="compositionally biased region" description="Polar residues" evidence="3">
    <location>
        <begin position="159"/>
        <end position="172"/>
    </location>
</feature>
<dbReference type="FunFam" id="3.40.50.720:FF:000386">
    <property type="entry name" value="Quinate repressor protein"/>
    <property type="match status" value="1"/>
</dbReference>
<dbReference type="InterPro" id="IPR027417">
    <property type="entry name" value="P-loop_NTPase"/>
</dbReference>
<dbReference type="RefSeq" id="XP_060282971.1">
    <property type="nucleotide sequence ID" value="XM_060424636.1"/>
</dbReference>
<protein>
    <submittedName>
        <fullName evidence="6">Type I 3-dehydroquinase-domain-containing protein</fullName>
    </submittedName>
</protein>
<dbReference type="InterPro" id="IPR013708">
    <property type="entry name" value="Shikimate_DH-bd_N"/>
</dbReference>
<dbReference type="GO" id="GO:0004764">
    <property type="term" value="F:shikimate 3-dehydrogenase (NADP+) activity"/>
    <property type="evidence" value="ECO:0007669"/>
    <property type="project" value="InterPro"/>
</dbReference>
<dbReference type="GO" id="GO:0003855">
    <property type="term" value="F:3-dehydroquinate dehydratase activity"/>
    <property type="evidence" value="ECO:0007669"/>
    <property type="project" value="InterPro"/>
</dbReference>
<dbReference type="Pfam" id="PF01202">
    <property type="entry name" value="SKI"/>
    <property type="match status" value="1"/>
</dbReference>
<gene>
    <name evidence="6" type="ORF">QBC33DRAFT_452123</name>
</gene>
<dbReference type="InterPro" id="IPR001381">
    <property type="entry name" value="DHquinase_I"/>
</dbReference>
<dbReference type="Gene3D" id="3.20.20.70">
    <property type="entry name" value="Aldolase class I"/>
    <property type="match status" value="1"/>
</dbReference>
<dbReference type="InterPro" id="IPR031322">
    <property type="entry name" value="Shikimate/glucono_kinase"/>
</dbReference>
<evidence type="ECO:0000256" key="1">
    <source>
        <dbReference type="ARBA" id="ARBA00006477"/>
    </source>
</evidence>
<dbReference type="Proteomes" id="UP001244011">
    <property type="component" value="Unassembled WGS sequence"/>
</dbReference>
<dbReference type="EMBL" id="MU839010">
    <property type="protein sequence ID" value="KAK1766758.1"/>
    <property type="molecule type" value="Genomic_DNA"/>
</dbReference>
<dbReference type="SUPFAM" id="SSF51735">
    <property type="entry name" value="NAD(P)-binding Rossmann-fold domains"/>
    <property type="match status" value="1"/>
</dbReference>
<dbReference type="InterPro" id="IPR046346">
    <property type="entry name" value="Aminoacid_DH-like_N_sf"/>
</dbReference>
<dbReference type="SUPFAM" id="SSF53223">
    <property type="entry name" value="Aminoacid dehydrogenase-like, N-terminal domain"/>
    <property type="match status" value="1"/>
</dbReference>
<dbReference type="Gene3D" id="3.40.50.720">
    <property type="entry name" value="NAD(P)-binding Rossmann-like Domain"/>
    <property type="match status" value="1"/>
</dbReference>
<dbReference type="Pfam" id="PF01488">
    <property type="entry name" value="Shikimate_DH"/>
    <property type="match status" value="1"/>
</dbReference>
<dbReference type="InterPro" id="IPR006151">
    <property type="entry name" value="Shikm_DH/Glu-tRNA_Rdtase"/>
</dbReference>
<dbReference type="SUPFAM" id="SSF51569">
    <property type="entry name" value="Aldolase"/>
    <property type="match status" value="1"/>
</dbReference>
<dbReference type="Pfam" id="PF08501">
    <property type="entry name" value="Shikimate_dh_N"/>
    <property type="match status" value="1"/>
</dbReference>
<dbReference type="GeneID" id="85307823"/>
<feature type="domain" description="Quinate/shikimate 5-dehydrogenase/glutamyl-tRNA reductase" evidence="4">
    <location>
        <begin position="600"/>
        <end position="647"/>
    </location>
</feature>
<keyword evidence="7" id="KW-1185">Reference proteome</keyword>
<evidence type="ECO:0000313" key="7">
    <source>
        <dbReference type="Proteomes" id="UP001244011"/>
    </source>
</evidence>
<comment type="similarity">
    <text evidence="1">In the 2nd section; belongs to the type-I 3-dehydroquinase family.</text>
</comment>
<dbReference type="Gene3D" id="3.40.50.300">
    <property type="entry name" value="P-loop containing nucleotide triphosphate hydrolases"/>
    <property type="match status" value="1"/>
</dbReference>
<organism evidence="6 7">
    <name type="scientific">Phialemonium atrogriseum</name>
    <dbReference type="NCBI Taxonomy" id="1093897"/>
    <lineage>
        <taxon>Eukaryota</taxon>
        <taxon>Fungi</taxon>
        <taxon>Dikarya</taxon>
        <taxon>Ascomycota</taxon>
        <taxon>Pezizomycotina</taxon>
        <taxon>Sordariomycetes</taxon>
        <taxon>Sordariomycetidae</taxon>
        <taxon>Cephalothecales</taxon>
        <taxon>Cephalothecaceae</taxon>
        <taxon>Phialemonium</taxon>
    </lineage>
</organism>
<dbReference type="GO" id="GO:0003866">
    <property type="term" value="F:3-phosphoshikimate 1-carboxyvinyltransferase activity"/>
    <property type="evidence" value="ECO:0007669"/>
    <property type="project" value="TreeGrafter"/>
</dbReference>
<comment type="caution">
    <text evidence="6">The sequence shown here is derived from an EMBL/GenBank/DDBJ whole genome shotgun (WGS) entry which is preliminary data.</text>
</comment>
<dbReference type="PANTHER" id="PTHR21090">
    <property type="entry name" value="AROM/DEHYDROQUINATE SYNTHASE"/>
    <property type="match status" value="1"/>
</dbReference>
<dbReference type="CDD" id="cd01065">
    <property type="entry name" value="NAD_bind_Shikimate_DH"/>
    <property type="match status" value="1"/>
</dbReference>
<evidence type="ECO:0000256" key="3">
    <source>
        <dbReference type="SAM" id="MobiDB-lite"/>
    </source>
</evidence>
<reference evidence="6" key="1">
    <citation type="submission" date="2023-06" db="EMBL/GenBank/DDBJ databases">
        <title>Genome-scale phylogeny and comparative genomics of the fungal order Sordariales.</title>
        <authorList>
            <consortium name="Lawrence Berkeley National Laboratory"/>
            <person name="Hensen N."/>
            <person name="Bonometti L."/>
            <person name="Westerberg I."/>
            <person name="Brannstrom I.O."/>
            <person name="Guillou S."/>
            <person name="Cros-Aarteil S."/>
            <person name="Calhoun S."/>
            <person name="Haridas S."/>
            <person name="Kuo A."/>
            <person name="Mondo S."/>
            <person name="Pangilinan J."/>
            <person name="Riley R."/>
            <person name="Labutti K."/>
            <person name="Andreopoulos B."/>
            <person name="Lipzen A."/>
            <person name="Chen C."/>
            <person name="Yanf M."/>
            <person name="Daum C."/>
            <person name="Ng V."/>
            <person name="Clum A."/>
            <person name="Steindorff A."/>
            <person name="Ohm R."/>
            <person name="Martin F."/>
            <person name="Silar P."/>
            <person name="Natvig D."/>
            <person name="Lalanne C."/>
            <person name="Gautier V."/>
            <person name="Ament-Velasquez S.L."/>
            <person name="Kruys A."/>
            <person name="Hutchinson M.I."/>
            <person name="Powell A.J."/>
            <person name="Barry K."/>
            <person name="Miller A.N."/>
            <person name="Grigoriev I.V."/>
            <person name="Debuchy R."/>
            <person name="Gladieux P."/>
            <person name="Thoren M.H."/>
            <person name="Johannesson H."/>
        </authorList>
    </citation>
    <scope>NUCLEOTIDE SEQUENCE</scope>
    <source>
        <strain evidence="6">8032-3</strain>
    </source>
</reference>
<evidence type="ECO:0000256" key="2">
    <source>
        <dbReference type="ARBA" id="ARBA00009349"/>
    </source>
</evidence>
<dbReference type="GO" id="GO:0009423">
    <property type="term" value="P:chorismate biosynthetic process"/>
    <property type="evidence" value="ECO:0007669"/>
    <property type="project" value="TreeGrafter"/>
</dbReference>
<dbReference type="InterPro" id="IPR036291">
    <property type="entry name" value="NAD(P)-bd_dom_sf"/>
</dbReference>
<feature type="domain" description="Shikimate dehydrogenase substrate binding N-terminal" evidence="5">
    <location>
        <begin position="467"/>
        <end position="546"/>
    </location>
</feature>
<name>A0AAJ0C0D2_9PEZI</name>
<comment type="similarity">
    <text evidence="2">In the N-terminal section; belongs to the shikimate kinase family.</text>
</comment>
<dbReference type="Gene3D" id="3.40.50.10860">
    <property type="entry name" value="Leucine Dehydrogenase, chain A, domain 1"/>
    <property type="match status" value="1"/>
</dbReference>
<dbReference type="Pfam" id="PF01487">
    <property type="entry name" value="DHquinase_I"/>
    <property type="match status" value="1"/>
</dbReference>
<dbReference type="PANTHER" id="PTHR21090:SF17">
    <property type="entry name" value="QUINATE REPRESSOR PROTEIN"/>
    <property type="match status" value="1"/>
</dbReference>
<sequence length="812" mass="90413">MEVPKNERFFGPDASIVLVGCRGAGKRSLGFMGAMHLRRRLVTEDHYFEKATGLTRGKYLSRHGKDAFASRNIDVFKHMLDSNRTKCIIECGMTSLTEEAQAALRSFSQANPVVYIHREPEIIVRLLDDTEAEPLLEADKTHRSCSNLEYFNLYDSSSGRAGSVSGTTTPSDVQPPPPSKLLSARQDFTKFLDLITGKGGTRAWLETPFSLDAIPPEYRSYSYALRLRLSYLIDMDLEWEDFEARGDCVELIIDTWPDDLLTIVAEQVALIRRKLGVPIIYHVEENPRGERRRTEEERNRMDTELLGLGLRLGVDYLSLDLQRDATLVNRILRHKGRSKIIGNYWYMGLGSLPWTDDRQLENYQRAQALGCDIVRMVRFCTGDSAVERLEELRSRIQDTIPDPKPPLVAYDFSVLGIRTPLQSRILNPVKHPAVENERDHLATVCTYSNSFEQLFHNFLLDPLQFYVAGANVSYSLSPTMHHAAYDFSGMPHTYQPHTCTTLDELNRICTSDSFGGVSLAAPFKVAMMPHLKIKSHHASVIGAVNVMLPLRGRTSFILDHANSRNKAGPAREFYGDNTDWRSIHTCLRRAITPRNYVQPSKTTALVVGAGGMARAAIYALFQLGCRNIFVYNRTVANADAVAAHFNDWAATQVFGPGQGQPQVNGSAGPAGQQHQLCHVLPSTSQPWPQNYQLPTMVVSCVPATSVDGSPPADFEMPLQWLKSPTGGVIVELAYEPLVTPLVAQMQAFRDVGGSGGGGASPSWVVVDGLEVVSEMAIEAFELMTGRMAPKRLMTETCRRAWEQQQRDASSAS</sequence>
<evidence type="ECO:0000313" key="6">
    <source>
        <dbReference type="EMBL" id="KAK1766758.1"/>
    </source>
</evidence>
<dbReference type="AlphaFoldDB" id="A0AAJ0C0D2"/>